<reference evidence="1 2" key="1">
    <citation type="submission" date="2014-11" db="EMBL/GenBank/DDBJ databases">
        <title>Complete genome sequence and analysis of Lactobacillus hokkaidonensis LOOC260T.</title>
        <authorList>
            <person name="Tanizawa Y."/>
            <person name="Tohno M."/>
            <person name="Kaminuma E."/>
            <person name="Nakamura Y."/>
            <person name="Arita M."/>
        </authorList>
    </citation>
    <scope>NUCLEOTIDE SEQUENCE [LARGE SCALE GENOMIC DNA]</scope>
    <source>
        <strain evidence="1 2">LOOC260</strain>
    </source>
</reference>
<evidence type="ECO:0008006" key="3">
    <source>
        <dbReference type="Google" id="ProtNLM"/>
    </source>
</evidence>
<proteinExistence type="predicted"/>
<dbReference type="STRING" id="1291742.LOOC260_109540"/>
<accession>A0A0A1GX27</accession>
<gene>
    <name evidence="1" type="ORF">LOOC260_109540</name>
</gene>
<protein>
    <recommendedName>
        <fullName evidence="3">DUF771 domain-containing protein</fullName>
    </recommendedName>
</protein>
<dbReference type="Proteomes" id="UP000031620">
    <property type="component" value="Chromosome"/>
</dbReference>
<dbReference type="AlphaFoldDB" id="A0A0A1GX27"/>
<evidence type="ECO:0000313" key="1">
    <source>
        <dbReference type="EMBL" id="BAP85493.1"/>
    </source>
</evidence>
<organism evidence="1 2">
    <name type="scientific">Paucilactobacillus hokkaidonensis JCM 18461</name>
    <dbReference type="NCBI Taxonomy" id="1291742"/>
    <lineage>
        <taxon>Bacteria</taxon>
        <taxon>Bacillati</taxon>
        <taxon>Bacillota</taxon>
        <taxon>Bacilli</taxon>
        <taxon>Lactobacillales</taxon>
        <taxon>Lactobacillaceae</taxon>
        <taxon>Paucilactobacillus</taxon>
    </lineage>
</organism>
<dbReference type="KEGG" id="lho:LOOC260_109540"/>
<evidence type="ECO:0000313" key="2">
    <source>
        <dbReference type="Proteomes" id="UP000031620"/>
    </source>
</evidence>
<dbReference type="EMBL" id="AP014680">
    <property type="protein sequence ID" value="BAP85493.1"/>
    <property type="molecule type" value="Genomic_DNA"/>
</dbReference>
<sequence>MAGIDELIDKQIEIKLNQRVAALNSKIQLLYPWIGTEQVKQLTGYHDTQWITNHFCIGKDGKAREAYKRGLVQKKSGRWLFKNPEFSNYLHDEYWNEAN</sequence>
<dbReference type="HOGENOM" id="CLU_2316725_0_0_9"/>
<name>A0A0A1GX27_9LACO</name>
<dbReference type="RefSeq" id="WP_041093390.1">
    <property type="nucleotide sequence ID" value="NZ_AP014680.1"/>
</dbReference>